<organism evidence="2">
    <name type="scientific">Timema californicum</name>
    <name type="common">California timema</name>
    <name type="synonym">Walking stick</name>
    <dbReference type="NCBI Taxonomy" id="61474"/>
    <lineage>
        <taxon>Eukaryota</taxon>
        <taxon>Metazoa</taxon>
        <taxon>Ecdysozoa</taxon>
        <taxon>Arthropoda</taxon>
        <taxon>Hexapoda</taxon>
        <taxon>Insecta</taxon>
        <taxon>Pterygota</taxon>
        <taxon>Neoptera</taxon>
        <taxon>Polyneoptera</taxon>
        <taxon>Phasmatodea</taxon>
        <taxon>Timematodea</taxon>
        <taxon>Timematoidea</taxon>
        <taxon>Timematidae</taxon>
        <taxon>Timema</taxon>
    </lineage>
</organism>
<evidence type="ECO:0000256" key="1">
    <source>
        <dbReference type="SAM" id="MobiDB-lite"/>
    </source>
</evidence>
<dbReference type="EMBL" id="OE181848">
    <property type="protein sequence ID" value="CAD7573799.1"/>
    <property type="molecule type" value="Genomic_DNA"/>
</dbReference>
<evidence type="ECO:0000313" key="2">
    <source>
        <dbReference type="EMBL" id="CAD7573799.1"/>
    </source>
</evidence>
<feature type="region of interest" description="Disordered" evidence="1">
    <location>
        <begin position="586"/>
        <end position="611"/>
    </location>
</feature>
<accession>A0A7R9J7I8</accession>
<gene>
    <name evidence="2" type="ORF">TCMB3V08_LOCUS6424</name>
</gene>
<proteinExistence type="predicted"/>
<sequence length="1320" mass="147279">MPSTTDLSSGLRGDHQLEITALDHSATEAVPEADGGECDEGVIDRLVVRPILEVDKGPGGQEDEDDEPRDEVQDYVVVAATKTRPARRFGESISVPVARGSLSSVLGSRLKSPGVPSARVWTGESSVRVASAGVVCTAREWTSESGVCVLRVIAVYRRMVNRLTALLKNSPSAVRRIPFMGIPMIAYRIINILPRADSDVVRLKYGATLNTGRHLPRAERNRAHETLALALPLRRGDPLDTRVARNSIFSENGSVKIALPQISCIRLGALDVRENGVTCCQGIRKVELEEVNPHLCGGRVENHLGKTTPVHPTEIRTSISPSSAVERNTTRALANHATEAGYHDTSRRKTEPNASDETLYQLTVYCSPLLRLDDPPGSLPLPLNVVEHDGPHHEVNHEQYEETTPLLLGHHLAAITASDAATTLTATQHRRDAMVQRDLVPRFPFIAALSVGRTSKLDCLCAIEVRVSDYRIRGIGFDPPLLKEFSVKQWVYNRVKLNLSECPQSGANECINLIASSPGPQLASVYDRPQQPAMGIDRYFLLFVFLGVTTCLEWLRSPCDYFITVTYPGIGKVELEEVNRHLRGRRMENHLGKTTPSSPDRDSNLDLPILSSRAQHDKRVSQLRHRGGARAQSLARSLAPVWPPPITTNLANAPSKHASMVQLANALVVLSSTAEDGEIETPLDVTKDKRQKRANSQVLSGRFFTTGGHAVRESSREKVGAVGLKWASIDRASCWVWGRSKTAQKQTLENKVWHKTKQLNLPYRDSIHKLPKNEDLGYCGSEETRRPPKRLAGAYFPSLLPRPWSTDRLRPQELYVVLSGDSNYRAPLGLPLMLHVLLPIRITNLGALSWYKTIPIHLPEIRTSITPFSAIQLDMKLAREPTTPPRRSPFLNSTVLISANKRTARILVNKCTHMYANYNDNAFTLTTMDSPHYKSIKKPTGRARLVVSAPVFDASAQVSVTDYPEHPTKITEEFIRSLAIQSWREVVKAIVENHNHYSNSNFPVNGGRVENHLVKNTLNTPDKDSNLDLLVISRLVYCERSALDHASTEACQPTLRVLLCTAFVSPYARRHDDAAFYRFDWFSCAEDLGQSGRRRDELNFSGTARADEANKGREAPEGLTQTIELRYWSLNHKACWLRTFSYDLHRASSSPVTYERLEYRPNPLQEAQPIYIAPAAPEGQKRLIRCILQRGVVLLVTKIKPRANLEKHERPTGYPLNTTDVTRVRCDPTALMVSSRILYFFQAAQRIYTMRTPRDGVKRRGKDPFYSGTLTRVGQHRSRRFQLIVVRCPARSSCLRSRPASSLDVVVFSGASDSTEELVK</sequence>
<reference evidence="2" key="1">
    <citation type="submission" date="2020-11" db="EMBL/GenBank/DDBJ databases">
        <authorList>
            <person name="Tran Van P."/>
        </authorList>
    </citation>
    <scope>NUCLEOTIDE SEQUENCE</scope>
</reference>
<name>A0A7R9J7I8_TIMCA</name>
<protein>
    <submittedName>
        <fullName evidence="2">(California timema) hypothetical protein</fullName>
    </submittedName>
</protein>